<dbReference type="EMBL" id="BAAFSV010000006">
    <property type="protein sequence ID" value="GAB1320497.1"/>
    <property type="molecule type" value="Genomic_DNA"/>
</dbReference>
<dbReference type="Proteomes" id="UP001628179">
    <property type="component" value="Unassembled WGS sequence"/>
</dbReference>
<proteinExistence type="predicted"/>
<evidence type="ECO:0000256" key="1">
    <source>
        <dbReference type="SAM" id="SignalP"/>
    </source>
</evidence>
<dbReference type="GeneID" id="98181449"/>
<evidence type="ECO:0000313" key="3">
    <source>
        <dbReference type="Proteomes" id="UP001628179"/>
    </source>
</evidence>
<accession>A0ABQ0GRZ0</accession>
<feature type="signal peptide" evidence="1">
    <location>
        <begin position="1"/>
        <end position="18"/>
    </location>
</feature>
<organism evidence="2 3">
    <name type="scientific">Madurella fahalii</name>
    <dbReference type="NCBI Taxonomy" id="1157608"/>
    <lineage>
        <taxon>Eukaryota</taxon>
        <taxon>Fungi</taxon>
        <taxon>Dikarya</taxon>
        <taxon>Ascomycota</taxon>
        <taxon>Pezizomycotina</taxon>
        <taxon>Sordariomycetes</taxon>
        <taxon>Sordariomycetidae</taxon>
        <taxon>Sordariales</taxon>
        <taxon>Sordariales incertae sedis</taxon>
        <taxon>Madurella</taxon>
    </lineage>
</organism>
<keyword evidence="3" id="KW-1185">Reference proteome</keyword>
<evidence type="ECO:0000313" key="2">
    <source>
        <dbReference type="EMBL" id="GAB1320497.1"/>
    </source>
</evidence>
<gene>
    <name evidence="2" type="ORF">MFIFM68171_10707</name>
</gene>
<comment type="caution">
    <text evidence="2">The sequence shown here is derived from an EMBL/GenBank/DDBJ whole genome shotgun (WGS) entry which is preliminary data.</text>
</comment>
<protein>
    <submittedName>
        <fullName evidence="2">Uncharacterized protein</fullName>
    </submittedName>
</protein>
<keyword evidence="1" id="KW-0732">Signal</keyword>
<name>A0ABQ0GRZ0_9PEZI</name>
<dbReference type="RefSeq" id="XP_070922227.1">
    <property type="nucleotide sequence ID" value="XM_071066126.1"/>
</dbReference>
<feature type="chain" id="PRO_5045316264" evidence="1">
    <location>
        <begin position="19"/>
        <end position="411"/>
    </location>
</feature>
<sequence>MKATTPTLLLAGSGLTLAAPGQSLYQRAPAPSKRWDYDVCQSDCALAGIPIPDKDNFQLPLEHLWSEQCPPTYIPGSDATSRVCLEFVGPYVYFKFSPFPGYTYENAAVGWTLMGDMRTPNLWNPPPPPSTGTVLCEADGEGLVCKLPFSDILNVSSTTGIKDLLSGMCPNSDSEGLGLYLQFSGNVKSAAGTLLPFRQQYPCASRDSNRQCTAWNNNYDYIEISYRCTKCNVLPCTTATSTSSPTTSATASPAPCDFGTAFGYQSAQKSYTLDTQSGQGCNRWGWYETPTLAELQGGISGPLYVGAGGNDISKATNVGIWTAKASTAGQVTVTYLTTPLYSLAEVHVDLACLPIDKCAPGSYTFGRDGLGGVSTFTTPQLQYPSCSGGSRAALIIHAAISQTGICLALNA</sequence>
<reference evidence="2 3" key="1">
    <citation type="submission" date="2024-09" db="EMBL/GenBank/DDBJ databases">
        <title>Itraconazole resistance in Madurella fahalii resulting from another homologue of gene encoding cytochrome P450 14-alpha sterol demethylase (CYP51).</title>
        <authorList>
            <person name="Yoshioka I."/>
            <person name="Fahal A.H."/>
            <person name="Kaneko S."/>
            <person name="Yaguchi T."/>
        </authorList>
    </citation>
    <scope>NUCLEOTIDE SEQUENCE [LARGE SCALE GENOMIC DNA]</scope>
    <source>
        <strain evidence="2 3">IFM 68171</strain>
    </source>
</reference>